<reference evidence="5 6" key="1">
    <citation type="submission" date="2022-05" db="EMBL/GenBank/DDBJ databases">
        <authorList>
            <consortium name="Genoscope - CEA"/>
            <person name="William W."/>
        </authorList>
    </citation>
    <scope>NUCLEOTIDE SEQUENCE [LARGE SCALE GENOMIC DNA]</scope>
</reference>
<dbReference type="InterPro" id="IPR000569">
    <property type="entry name" value="HECT_dom"/>
</dbReference>
<evidence type="ECO:0000313" key="5">
    <source>
        <dbReference type="EMBL" id="CAH3162342.1"/>
    </source>
</evidence>
<evidence type="ECO:0000313" key="6">
    <source>
        <dbReference type="Proteomes" id="UP001159405"/>
    </source>
</evidence>
<evidence type="ECO:0000256" key="2">
    <source>
        <dbReference type="PROSITE-ProRule" id="PRU00104"/>
    </source>
</evidence>
<gene>
    <name evidence="5" type="ORF">PLOB_00005328</name>
</gene>
<keyword evidence="6" id="KW-1185">Reference proteome</keyword>
<feature type="region of interest" description="Disordered" evidence="3">
    <location>
        <begin position="190"/>
        <end position="244"/>
    </location>
</feature>
<dbReference type="Gene3D" id="3.30.2410.10">
    <property type="entry name" value="Hect, E3 ligase catalytic domain"/>
    <property type="match status" value="1"/>
</dbReference>
<name>A0ABN8QDA9_9CNID</name>
<protein>
    <recommendedName>
        <fullName evidence="4">HECT domain-containing protein</fullName>
    </recommendedName>
</protein>
<evidence type="ECO:0000259" key="4">
    <source>
        <dbReference type="PROSITE" id="PS50237"/>
    </source>
</evidence>
<accession>A0ABN8QDA9</accession>
<dbReference type="PROSITE" id="PS50237">
    <property type="entry name" value="HECT"/>
    <property type="match status" value="1"/>
</dbReference>
<feature type="active site" description="Glycyl thioester intermediate" evidence="2">
    <location>
        <position position="680"/>
    </location>
</feature>
<keyword evidence="1 2" id="KW-0833">Ubl conjugation pathway</keyword>
<dbReference type="EMBL" id="CALNXK010000123">
    <property type="protein sequence ID" value="CAH3162342.1"/>
    <property type="molecule type" value="Genomic_DNA"/>
</dbReference>
<evidence type="ECO:0000256" key="1">
    <source>
        <dbReference type="ARBA" id="ARBA00022786"/>
    </source>
</evidence>
<evidence type="ECO:0000256" key="3">
    <source>
        <dbReference type="SAM" id="MobiDB-lite"/>
    </source>
</evidence>
<organism evidence="5 6">
    <name type="scientific">Porites lobata</name>
    <dbReference type="NCBI Taxonomy" id="104759"/>
    <lineage>
        <taxon>Eukaryota</taxon>
        <taxon>Metazoa</taxon>
        <taxon>Cnidaria</taxon>
        <taxon>Anthozoa</taxon>
        <taxon>Hexacorallia</taxon>
        <taxon>Scleractinia</taxon>
        <taxon>Fungiina</taxon>
        <taxon>Poritidae</taxon>
        <taxon>Porites</taxon>
    </lineage>
</organism>
<dbReference type="SMART" id="SM00119">
    <property type="entry name" value="HECTc"/>
    <property type="match status" value="1"/>
</dbReference>
<sequence length="713" mass="79018">MFCSSCGQNCPLEAKYCHKCRELLKQNVTEGAGRLLTFAQFRSRKEEDRSKHFRNKTGKKLKLDCKGNVDCQTKINIGVMIMKDGRLSIKRGYSLPINVTPNITSEDLLEKAVEKHSRFHKDVVQSNKNAFYQLLYADKNKVSTLPGSDEPFTLKRYKEEIDKPYSRITFYVCSSSDYFDSVLGDFDLDSVSDEPSEKTPEFPPIPSNSNGNNNSVENQAQTNFVQSSTTSPSPNQEQGEHRMAWSAVQEQSDLFEKDLLCPVFETKPVTALTTEASVQNKEEEQERLMSCPICFSLHPVEQIEEHADNCSVWLLDDTNDQCDIPDPSPTLSGNAEPATAQALTGYQQKKVLGEQIAALSAQVLSTDVKRITIRRKFLWQDFKSVLSTKIQPKSTLKVVFSGKPAVDDGGPRRELFSELLMIVSEKFFKNGKPVNSTIALAAGDFMTCGAVMGMSLLQGGPAPNFLAADVASYLVGDPLCPADNQDPVLRRAAEALSSATTDEQVRATLTSDVVPDVLESIGYTGIPQKETLTGVQPIIQSICMKDQLCQYLPQLVQMESGLDDCGILNHMRRNTQIWKPVFATANFFTITADEFQDSMIVNFSESQIRKDAEITTFKFFSDVLTSIDAGSIEGVSLMDLIKWMTGASQVPPLGFPKKFTVEFVHGCIAGCCCRPTASTCDITIKLPVHINTEQNMEDMITSAVKESYGFGLI</sequence>
<feature type="domain" description="HECT" evidence="4">
    <location>
        <begin position="640"/>
        <end position="713"/>
    </location>
</feature>
<dbReference type="Proteomes" id="UP001159405">
    <property type="component" value="Unassembled WGS sequence"/>
</dbReference>
<comment type="caution">
    <text evidence="5">The sequence shown here is derived from an EMBL/GenBank/DDBJ whole genome shotgun (WGS) entry which is preliminary data.</text>
</comment>
<dbReference type="Pfam" id="PF00632">
    <property type="entry name" value="HECT"/>
    <property type="match status" value="1"/>
</dbReference>
<proteinExistence type="predicted"/>
<feature type="compositionally biased region" description="Polar residues" evidence="3">
    <location>
        <begin position="216"/>
        <end position="237"/>
    </location>
</feature>
<dbReference type="InterPro" id="IPR035983">
    <property type="entry name" value="Hect_E3_ubiquitin_ligase"/>
</dbReference>
<dbReference type="SUPFAM" id="SSF56204">
    <property type="entry name" value="Hect, E3 ligase catalytic domain"/>
    <property type="match status" value="1"/>
</dbReference>
<dbReference type="Gene3D" id="3.90.1750.10">
    <property type="entry name" value="Hect, E3 ligase catalytic domains"/>
    <property type="match status" value="1"/>
</dbReference>